<evidence type="ECO:0000256" key="12">
    <source>
        <dbReference type="ARBA" id="ARBA00034430"/>
    </source>
</evidence>
<evidence type="ECO:0000256" key="9">
    <source>
        <dbReference type="ARBA" id="ARBA00023065"/>
    </source>
</evidence>
<evidence type="ECO:0000313" key="15">
    <source>
        <dbReference type="Proteomes" id="UP001324634"/>
    </source>
</evidence>
<comment type="subcellular location">
    <subcellularLocation>
        <location evidence="1">Membrane</location>
        <topology evidence="1">Multi-pass membrane protein</topology>
    </subcellularLocation>
</comment>
<dbReference type="AlphaFoldDB" id="A0AAX4HTX1"/>
<keyword evidence="3" id="KW-0813">Transport</keyword>
<keyword evidence="9" id="KW-0406">Ion transport</keyword>
<accession>A0AAX4HTX1</accession>
<feature type="transmembrane region" description="Helical" evidence="13">
    <location>
        <begin position="54"/>
        <end position="73"/>
    </location>
</feature>
<comment type="similarity">
    <text evidence="2">Belongs to the TMEM175 family.</text>
</comment>
<dbReference type="RefSeq" id="WP_321399244.1">
    <property type="nucleotide sequence ID" value="NZ_CP139487.1"/>
</dbReference>
<dbReference type="Pfam" id="PF06736">
    <property type="entry name" value="TMEM175"/>
    <property type="match status" value="1"/>
</dbReference>
<dbReference type="EMBL" id="CP139487">
    <property type="protein sequence ID" value="WPU66737.1"/>
    <property type="molecule type" value="Genomic_DNA"/>
</dbReference>
<evidence type="ECO:0000256" key="13">
    <source>
        <dbReference type="SAM" id="Phobius"/>
    </source>
</evidence>
<gene>
    <name evidence="14" type="ORF">SOO65_08255</name>
</gene>
<evidence type="ECO:0000256" key="5">
    <source>
        <dbReference type="ARBA" id="ARBA00022692"/>
    </source>
</evidence>
<evidence type="ECO:0000256" key="10">
    <source>
        <dbReference type="ARBA" id="ARBA00023136"/>
    </source>
</evidence>
<dbReference type="PANTHER" id="PTHR31462">
    <property type="entry name" value="ENDOSOMAL/LYSOSOMAL POTASSIUM CHANNEL TMEM175"/>
    <property type="match status" value="1"/>
</dbReference>
<feature type="transmembrane region" description="Helical" evidence="13">
    <location>
        <begin position="125"/>
        <end position="144"/>
    </location>
</feature>
<evidence type="ECO:0000256" key="2">
    <source>
        <dbReference type="ARBA" id="ARBA00006920"/>
    </source>
</evidence>
<protein>
    <submittedName>
        <fullName evidence="14">TMEM175 family protein</fullName>
    </submittedName>
</protein>
<dbReference type="GO" id="GO:0005267">
    <property type="term" value="F:potassium channel activity"/>
    <property type="evidence" value="ECO:0007669"/>
    <property type="project" value="UniProtKB-KW"/>
</dbReference>
<keyword evidence="8 13" id="KW-1133">Transmembrane helix</keyword>
<keyword evidence="5 13" id="KW-0812">Transmembrane</keyword>
<evidence type="ECO:0000313" key="14">
    <source>
        <dbReference type="EMBL" id="WPU66737.1"/>
    </source>
</evidence>
<reference evidence="14 15" key="1">
    <citation type="submission" date="2023-11" db="EMBL/GenBank/DDBJ databases">
        <title>Peredibacter starrii A3.12.</title>
        <authorList>
            <person name="Mitchell R.J."/>
        </authorList>
    </citation>
    <scope>NUCLEOTIDE SEQUENCE [LARGE SCALE GENOMIC DNA]</scope>
    <source>
        <strain evidence="14 15">A3.12</strain>
    </source>
</reference>
<keyword evidence="4" id="KW-0633">Potassium transport</keyword>
<dbReference type="InterPro" id="IPR010617">
    <property type="entry name" value="TMEM175-like"/>
</dbReference>
<keyword evidence="15" id="KW-1185">Reference proteome</keyword>
<feature type="transmembrane region" description="Helical" evidence="13">
    <location>
        <begin position="85"/>
        <end position="105"/>
    </location>
</feature>
<keyword evidence="7" id="KW-0630">Potassium</keyword>
<keyword evidence="10 13" id="KW-0472">Membrane</keyword>
<evidence type="ECO:0000256" key="4">
    <source>
        <dbReference type="ARBA" id="ARBA00022538"/>
    </source>
</evidence>
<proteinExistence type="inferred from homology"/>
<dbReference type="GO" id="GO:0015252">
    <property type="term" value="F:proton channel activity"/>
    <property type="evidence" value="ECO:0007669"/>
    <property type="project" value="InterPro"/>
</dbReference>
<dbReference type="GO" id="GO:0016020">
    <property type="term" value="C:membrane"/>
    <property type="evidence" value="ECO:0007669"/>
    <property type="project" value="UniProtKB-SubCell"/>
</dbReference>
<evidence type="ECO:0000256" key="7">
    <source>
        <dbReference type="ARBA" id="ARBA00022958"/>
    </source>
</evidence>
<evidence type="ECO:0000256" key="1">
    <source>
        <dbReference type="ARBA" id="ARBA00004141"/>
    </source>
</evidence>
<evidence type="ECO:0000256" key="6">
    <source>
        <dbReference type="ARBA" id="ARBA00022826"/>
    </source>
</evidence>
<organism evidence="14 15">
    <name type="scientific">Peredibacter starrii</name>
    <dbReference type="NCBI Taxonomy" id="28202"/>
    <lineage>
        <taxon>Bacteria</taxon>
        <taxon>Pseudomonadati</taxon>
        <taxon>Bdellovibrionota</taxon>
        <taxon>Bacteriovoracia</taxon>
        <taxon>Bacteriovoracales</taxon>
        <taxon>Bacteriovoracaceae</taxon>
        <taxon>Peredibacter</taxon>
    </lineage>
</organism>
<sequence length="217" mass="25117">MKNESFVVNSTSRIEAFSDGVFAIAITLLILELKVPVVTVIQDKRDLMIALKDLWPSYFAYVFSFIIIGIYWLNHHYIFQLFKRVNHTFGILNLFFLMSISFLPFPTAVLAEYLDDDVHRFSAVTFYTFGLLLPAIAWTANWIYGSKEYRLIDHNLSAEFIGKLTRLYSWSTVVYVLALILSLINEWLGLATCVILTLHFLFPPVKPVYKERLSVQN</sequence>
<dbReference type="PANTHER" id="PTHR31462:SF5">
    <property type="entry name" value="ENDOSOMAL_LYSOSOMAL PROTON CHANNEL TMEM175"/>
    <property type="match status" value="1"/>
</dbReference>
<comment type="catalytic activity">
    <reaction evidence="12">
        <text>K(+)(in) = K(+)(out)</text>
        <dbReference type="Rhea" id="RHEA:29463"/>
        <dbReference type="ChEBI" id="CHEBI:29103"/>
    </reaction>
</comment>
<dbReference type="KEGG" id="psti:SOO65_08255"/>
<feature type="transmembrane region" description="Helical" evidence="13">
    <location>
        <begin position="21"/>
        <end position="42"/>
    </location>
</feature>
<keyword evidence="6" id="KW-0631">Potassium channel</keyword>
<name>A0AAX4HTX1_9BACT</name>
<evidence type="ECO:0000256" key="8">
    <source>
        <dbReference type="ARBA" id="ARBA00022989"/>
    </source>
</evidence>
<evidence type="ECO:0000256" key="3">
    <source>
        <dbReference type="ARBA" id="ARBA00022448"/>
    </source>
</evidence>
<dbReference type="Proteomes" id="UP001324634">
    <property type="component" value="Chromosome"/>
</dbReference>
<keyword evidence="11" id="KW-0407">Ion channel</keyword>
<evidence type="ECO:0000256" key="11">
    <source>
        <dbReference type="ARBA" id="ARBA00023303"/>
    </source>
</evidence>